<proteinExistence type="predicted"/>
<evidence type="ECO:0000313" key="2">
    <source>
        <dbReference type="EMBL" id="ONH28113.1"/>
    </source>
</evidence>
<dbReference type="AlphaFoldDB" id="A0A1V2I9Z1"/>
<name>A0A1V2I9Z1_9ACTN</name>
<protein>
    <submittedName>
        <fullName evidence="2">Uncharacterized protein</fullName>
    </submittedName>
</protein>
<evidence type="ECO:0000256" key="1">
    <source>
        <dbReference type="SAM" id="Phobius"/>
    </source>
</evidence>
<keyword evidence="3" id="KW-1185">Reference proteome</keyword>
<dbReference type="Proteomes" id="UP000188929">
    <property type="component" value="Unassembled WGS sequence"/>
</dbReference>
<keyword evidence="1" id="KW-0472">Membrane</keyword>
<keyword evidence="1" id="KW-0812">Transmembrane</keyword>
<evidence type="ECO:0000313" key="3">
    <source>
        <dbReference type="Proteomes" id="UP000188929"/>
    </source>
</evidence>
<comment type="caution">
    <text evidence="2">The sequence shown here is derived from an EMBL/GenBank/DDBJ whole genome shotgun (WGS) entry which is preliminary data.</text>
</comment>
<sequence>MQEMDVPMPAGPGEQTRVAGTPLAAWVEQRRPFVIAGAFVLAVVLGIVIGLATASSPASDDAGGGVDVAAPARKPPLPALPWEGSRSPGTAVNMTVGDDLRPALTWATADAALAKAGKTTLSAAWEAAQTSDSSDAQSNTGAAALTADAITIPPQKLFYGAVQGASAAEDVFWAAGLTSTSSTAIPVAQLHVWKRASTGPWTEVASGAGACDKMVPKPLLTVWGPNKVCSTQG</sequence>
<keyword evidence="1" id="KW-1133">Transmembrane helix</keyword>
<dbReference type="EMBL" id="MOMC01000042">
    <property type="protein sequence ID" value="ONH28113.1"/>
    <property type="molecule type" value="Genomic_DNA"/>
</dbReference>
<dbReference type="RefSeq" id="WP_076818735.1">
    <property type="nucleotide sequence ID" value="NZ_MOMC01000042.1"/>
</dbReference>
<organism evidence="2 3">
    <name type="scientific">Pseudofrankia asymbiotica</name>
    <dbReference type="NCBI Taxonomy" id="1834516"/>
    <lineage>
        <taxon>Bacteria</taxon>
        <taxon>Bacillati</taxon>
        <taxon>Actinomycetota</taxon>
        <taxon>Actinomycetes</taxon>
        <taxon>Frankiales</taxon>
        <taxon>Frankiaceae</taxon>
        <taxon>Pseudofrankia</taxon>
    </lineage>
</organism>
<feature type="transmembrane region" description="Helical" evidence="1">
    <location>
        <begin position="33"/>
        <end position="52"/>
    </location>
</feature>
<dbReference type="STRING" id="1834516.BL253_20140"/>
<dbReference type="OrthoDB" id="3216472at2"/>
<reference evidence="3" key="1">
    <citation type="submission" date="2016-10" db="EMBL/GenBank/DDBJ databases">
        <title>Frankia sp. NRRL B-16386 Genome sequencing.</title>
        <authorList>
            <person name="Ghodhbane-Gtari F."/>
            <person name="Swanson E."/>
            <person name="Gueddou A."/>
            <person name="Hezbri K."/>
            <person name="Ktari K."/>
            <person name="Nouioui I."/>
            <person name="Morris K."/>
            <person name="Simpson S."/>
            <person name="Abebe-Akele F."/>
            <person name="Thomas K."/>
            <person name="Gtari M."/>
            <person name="Tisa L.S."/>
        </authorList>
    </citation>
    <scope>NUCLEOTIDE SEQUENCE [LARGE SCALE GENOMIC DNA]</scope>
    <source>
        <strain evidence="3">NRRL B-16386</strain>
    </source>
</reference>
<gene>
    <name evidence="2" type="ORF">BL253_20140</name>
</gene>
<accession>A0A1V2I9Z1</accession>